<dbReference type="InterPro" id="IPR007357">
    <property type="entry name" value="PhrB-like"/>
</dbReference>
<evidence type="ECO:0000313" key="3">
    <source>
        <dbReference type="Proteomes" id="UP000705230"/>
    </source>
</evidence>
<dbReference type="Gene3D" id="1.10.10.1710">
    <property type="entry name" value="Deoxyribodipyrimidine photolyase-related"/>
    <property type="match status" value="1"/>
</dbReference>
<accession>A0A937M353</accession>
<dbReference type="Gene3D" id="3.40.50.620">
    <property type="entry name" value="HUPs"/>
    <property type="match status" value="1"/>
</dbReference>
<dbReference type="AlphaFoldDB" id="A0A937M353"/>
<dbReference type="Proteomes" id="UP000705230">
    <property type="component" value="Unassembled WGS sequence"/>
</dbReference>
<evidence type="ECO:0000259" key="1">
    <source>
        <dbReference type="Pfam" id="PF03441"/>
    </source>
</evidence>
<evidence type="ECO:0000313" key="2">
    <source>
        <dbReference type="EMBL" id="MBL6903813.1"/>
    </source>
</evidence>
<dbReference type="Gene3D" id="1.10.579.10">
    <property type="entry name" value="DNA Cyclobutane Dipyrimidine Photolyase, subunit A, domain 3"/>
    <property type="match status" value="1"/>
</dbReference>
<dbReference type="SUPFAM" id="SSF48173">
    <property type="entry name" value="Cryptochrome/photolyase FAD-binding domain"/>
    <property type="match status" value="1"/>
</dbReference>
<dbReference type="InterPro" id="IPR005101">
    <property type="entry name" value="Cryptochr/Photolyase_FAD-bd"/>
</dbReference>
<comment type="caution">
    <text evidence="2">The sequence shown here is derived from an EMBL/GenBank/DDBJ whole genome shotgun (WGS) entry which is preliminary data.</text>
</comment>
<dbReference type="InterPro" id="IPR052551">
    <property type="entry name" value="UV-DNA_repair_photolyase"/>
</dbReference>
<dbReference type="InterPro" id="IPR014729">
    <property type="entry name" value="Rossmann-like_a/b/a_fold"/>
</dbReference>
<dbReference type="PANTHER" id="PTHR38657">
    <property type="entry name" value="SLR1343 PROTEIN"/>
    <property type="match status" value="1"/>
</dbReference>
<proteinExistence type="predicted"/>
<feature type="domain" description="Cryptochrome/DNA photolyase FAD-binding" evidence="1">
    <location>
        <begin position="307"/>
        <end position="399"/>
    </location>
</feature>
<organism evidence="2 3">
    <name type="scientific">SAR86 cluster bacterium</name>
    <dbReference type="NCBI Taxonomy" id="2030880"/>
    <lineage>
        <taxon>Bacteria</taxon>
        <taxon>Pseudomonadati</taxon>
        <taxon>Pseudomonadota</taxon>
        <taxon>Gammaproteobacteria</taxon>
        <taxon>SAR86 cluster</taxon>
    </lineage>
</organism>
<dbReference type="Pfam" id="PF04244">
    <property type="entry name" value="DPRP"/>
    <property type="match status" value="1"/>
</dbReference>
<dbReference type="Pfam" id="PF03441">
    <property type="entry name" value="FAD_binding_7"/>
    <property type="match status" value="1"/>
</dbReference>
<dbReference type="InterPro" id="IPR036134">
    <property type="entry name" value="Crypto/Photolyase_FAD-like_sf"/>
</dbReference>
<dbReference type="PANTHER" id="PTHR38657:SF1">
    <property type="entry name" value="SLR1343 PROTEIN"/>
    <property type="match status" value="1"/>
</dbReference>
<dbReference type="EMBL" id="JADHSG010000019">
    <property type="protein sequence ID" value="MBL6903813.1"/>
    <property type="molecule type" value="Genomic_DNA"/>
</dbReference>
<reference evidence="2" key="1">
    <citation type="submission" date="2020-10" db="EMBL/GenBank/DDBJ databases">
        <title>Microbiome of the Black Sea water column analyzed by genome centric metagenomics.</title>
        <authorList>
            <person name="Cabello-Yeves P.J."/>
            <person name="Callieri C."/>
            <person name="Picazo A."/>
            <person name="Mehrshad M."/>
            <person name="Haro-Moreno J.M."/>
            <person name="Roda-Garcia J."/>
            <person name="Dzembekova N."/>
            <person name="Slabakova V."/>
            <person name="Slabakova N."/>
            <person name="Moncheva S."/>
            <person name="Rodriguez-Valera F."/>
        </authorList>
    </citation>
    <scope>NUCLEOTIDE SEQUENCE</scope>
    <source>
        <strain evidence="2">BS30m-G43</strain>
    </source>
</reference>
<gene>
    <name evidence="2" type="ORF">ISR29_06395</name>
</gene>
<name>A0A937M353_9GAMM</name>
<sequence length="498" mass="58932">MSSLGIIFPDQLSENNLVYEHLKPGDDLLLYEPIETFYKHNHHKQKLVFLLASMRNFKAFISPRFNIIHEKIKPKQTSYIASCLKELLLKKDYEEIFVTKPGDYETLSELMFFAQSHGKLLHILEDTKFISNADDFKSWSDGKKSLVQEFYYRWLRKKHSILMEGDKPVSGKWNLDKENRAGISKLKEIPPKRKKNETDSITFDLMVEVEEVFPKSYGDLENFNWAVTHKDAKKNLKYFLDKYLFNYGTFQDAINKDDPFLYHSLLSPYLNNGLLNPMDCIVECEKRFNDPKLNIPLNSVEGFVRQILGWREFIRGVYWENIPEYKDLNFWSHKKKLNSNWYEGNTGIPPLDDAIKESLEFGYTHHINRLMIISNLMNLSRISPHNIYEWFTEMYVDAHDWVMVPNVYGMGTYADGGIFSTKPYICGSSYMLRMSNHKKGEWCDVVDGLYWKFIEDNLHFFQKNPRLSLMPKALEKLNKDRKKMIFERAEEFIQKNTY</sequence>
<protein>
    <submittedName>
        <fullName evidence="2">Cryptochrome/photolyase family protein</fullName>
    </submittedName>
</protein>
<dbReference type="Gene3D" id="1.25.40.80">
    <property type="match status" value="1"/>
</dbReference>